<name>A0A086QSA0_TOXGO</name>
<dbReference type="GO" id="GO:0061733">
    <property type="term" value="F:protein-lysine-acetyltransferase activity"/>
    <property type="evidence" value="ECO:0007669"/>
    <property type="project" value="UniProtKB-EC"/>
</dbReference>
<organism evidence="3 4">
    <name type="scientific">Toxoplasma gondii MAS</name>
    <dbReference type="NCBI Taxonomy" id="943118"/>
    <lineage>
        <taxon>Eukaryota</taxon>
        <taxon>Sar</taxon>
        <taxon>Alveolata</taxon>
        <taxon>Apicomplexa</taxon>
        <taxon>Conoidasida</taxon>
        <taxon>Coccidia</taxon>
        <taxon>Eucoccidiorida</taxon>
        <taxon>Eimeriorina</taxon>
        <taxon>Sarcocystidae</taxon>
        <taxon>Toxoplasma</taxon>
    </lineage>
</organism>
<keyword evidence="3" id="KW-0808">Transferase</keyword>
<sequence length="206" mass="23780">MPCLSCLDVQSCVSSRLPPAEGLLLLLFSVRVCFSFGCTEGCSVTHHAQNRQDPLLVHVSLFFCLFPLLKAVLRVKPKDQLQLSPEELRKRMPPRILYPQNPRAPKNLALYSFKEKVFKRDEQIDQTVFHLSVDGALLHAESQEAIEQEEAWRLREEEDAKKKRKESVDIRIEDDLQQNTEDEGRVLRNQFNYGDRASQTETKADR</sequence>
<feature type="chain" id="PRO_5001814787" evidence="2">
    <location>
        <begin position="36"/>
        <end position="206"/>
    </location>
</feature>
<dbReference type="EC" id="2.3.1.48" evidence="3"/>
<feature type="region of interest" description="Disordered" evidence="1">
    <location>
        <begin position="175"/>
        <end position="206"/>
    </location>
</feature>
<evidence type="ECO:0000313" key="3">
    <source>
        <dbReference type="EMBL" id="KFH15482.1"/>
    </source>
</evidence>
<gene>
    <name evidence="3" type="ORF">TGMAS_209300A</name>
</gene>
<comment type="caution">
    <text evidence="3">The sequence shown here is derived from an EMBL/GenBank/DDBJ whole genome shotgun (WGS) entry which is preliminary data.</text>
</comment>
<keyword evidence="3" id="KW-0012">Acyltransferase</keyword>
<accession>A0A086QSA0</accession>
<dbReference type="Proteomes" id="UP000028821">
    <property type="component" value="Unassembled WGS sequence"/>
</dbReference>
<dbReference type="VEuPathDB" id="ToxoDB:TGMAS_209300A"/>
<proteinExistence type="predicted"/>
<reference evidence="3 4" key="1">
    <citation type="submission" date="2014-04" db="EMBL/GenBank/DDBJ databases">
        <authorList>
            <person name="Sibley D."/>
            <person name="Venepally P."/>
            <person name="Karamycheva S."/>
            <person name="Hadjithomas M."/>
            <person name="Khan A."/>
            <person name="Brunk B."/>
            <person name="Roos D."/>
            <person name="Caler E."/>
            <person name="Lorenzi H."/>
        </authorList>
    </citation>
    <scope>NUCLEOTIDE SEQUENCE [LARGE SCALE GENOMIC DNA]</scope>
    <source>
        <strain evidence="3 4">MAS</strain>
    </source>
</reference>
<dbReference type="AlphaFoldDB" id="A0A086QSA0"/>
<keyword evidence="2" id="KW-0732">Signal</keyword>
<evidence type="ECO:0000313" key="4">
    <source>
        <dbReference type="Proteomes" id="UP000028821"/>
    </source>
</evidence>
<feature type="signal peptide" evidence="2">
    <location>
        <begin position="1"/>
        <end position="35"/>
    </location>
</feature>
<feature type="compositionally biased region" description="Polar residues" evidence="1">
    <location>
        <begin position="189"/>
        <end position="206"/>
    </location>
</feature>
<protein>
    <submittedName>
        <fullName evidence="3">WD domain, G-beta repeat-containing protein</fullName>
        <ecNumber evidence="3">2.3.1.48</ecNumber>
    </submittedName>
</protein>
<dbReference type="EMBL" id="AEXC02000878">
    <property type="protein sequence ID" value="KFH15482.1"/>
    <property type="molecule type" value="Genomic_DNA"/>
</dbReference>
<evidence type="ECO:0000256" key="1">
    <source>
        <dbReference type="SAM" id="MobiDB-lite"/>
    </source>
</evidence>
<evidence type="ECO:0000256" key="2">
    <source>
        <dbReference type="SAM" id="SignalP"/>
    </source>
</evidence>